<comment type="caution">
    <text evidence="1">The sequence shown here is derived from an EMBL/GenBank/DDBJ whole genome shotgun (WGS) entry which is preliminary data.</text>
</comment>
<dbReference type="GeneID" id="38781785"/>
<dbReference type="InParanoid" id="A0A401GRL1"/>
<keyword evidence="2" id="KW-1185">Reference proteome</keyword>
<evidence type="ECO:0000313" key="2">
    <source>
        <dbReference type="Proteomes" id="UP000287166"/>
    </source>
</evidence>
<proteinExistence type="predicted"/>
<evidence type="ECO:0000313" key="1">
    <source>
        <dbReference type="EMBL" id="GBE84868.1"/>
    </source>
</evidence>
<dbReference type="EMBL" id="BFAD01000007">
    <property type="protein sequence ID" value="GBE84868.1"/>
    <property type="molecule type" value="Genomic_DNA"/>
</dbReference>
<dbReference type="RefSeq" id="XP_027615781.1">
    <property type="nucleotide sequence ID" value="XM_027759980.1"/>
</dbReference>
<accession>A0A401GRL1</accession>
<dbReference type="OrthoDB" id="66144at2759"/>
<sequence>MSSDNLVLFDMACGIGEVTLAVMEWWTSGRLAYDASQAPVSNSGEPAKIHPGGLAIAPIAQRRAARVSLAPPIGTDMSKPTILAADPYTSEAFRSRTSLTCAPLSFRDIAEGAIPSRSPKISVIDHENKGSNINIESDLAPGEVLIEMVICSFALHLIETPSELFALLWELSTKARWLIILAPHKKPDIKDGWGWCKWDVEAWSEARVGESKGEYLQDRVHCRVYRSLNV</sequence>
<protein>
    <submittedName>
        <fullName evidence="1">Uncharacterized protein</fullName>
    </submittedName>
</protein>
<gene>
    <name evidence="1" type="ORF">SCP_0700480</name>
</gene>
<dbReference type="AlphaFoldDB" id="A0A401GRL1"/>
<dbReference type="Proteomes" id="UP000287166">
    <property type="component" value="Unassembled WGS sequence"/>
</dbReference>
<reference evidence="1 2" key="1">
    <citation type="journal article" date="2018" name="Sci. Rep.">
        <title>Genome sequence of the cauliflower mushroom Sparassis crispa (Hanabiratake) and its association with beneficial usage.</title>
        <authorList>
            <person name="Kiyama R."/>
            <person name="Furutani Y."/>
            <person name="Kawaguchi K."/>
            <person name="Nakanishi T."/>
        </authorList>
    </citation>
    <scope>NUCLEOTIDE SEQUENCE [LARGE SCALE GENOMIC DNA]</scope>
</reference>
<organism evidence="1 2">
    <name type="scientific">Sparassis crispa</name>
    <dbReference type="NCBI Taxonomy" id="139825"/>
    <lineage>
        <taxon>Eukaryota</taxon>
        <taxon>Fungi</taxon>
        <taxon>Dikarya</taxon>
        <taxon>Basidiomycota</taxon>
        <taxon>Agaricomycotina</taxon>
        <taxon>Agaricomycetes</taxon>
        <taxon>Polyporales</taxon>
        <taxon>Sparassidaceae</taxon>
        <taxon>Sparassis</taxon>
    </lineage>
</organism>
<name>A0A401GRL1_9APHY</name>